<feature type="compositionally biased region" description="Basic and acidic residues" evidence="9">
    <location>
        <begin position="62"/>
        <end position="78"/>
    </location>
</feature>
<gene>
    <name evidence="11" type="ORF">CASFOL_032391</name>
</gene>
<feature type="compositionally biased region" description="Polar residues" evidence="9">
    <location>
        <begin position="40"/>
        <end position="53"/>
    </location>
</feature>
<evidence type="ECO:0000256" key="9">
    <source>
        <dbReference type="SAM" id="MobiDB-lite"/>
    </source>
</evidence>
<evidence type="ECO:0000256" key="6">
    <source>
        <dbReference type="ARBA" id="ARBA00023121"/>
    </source>
</evidence>
<dbReference type="NCBIfam" id="TIGR02396">
    <property type="entry name" value="diverge_rpsU"/>
    <property type="match status" value="1"/>
</dbReference>
<evidence type="ECO:0000256" key="1">
    <source>
        <dbReference type="ARBA" id="ARBA00004173"/>
    </source>
</evidence>
<organism evidence="11 12">
    <name type="scientific">Castilleja foliolosa</name>
    <dbReference type="NCBI Taxonomy" id="1961234"/>
    <lineage>
        <taxon>Eukaryota</taxon>
        <taxon>Viridiplantae</taxon>
        <taxon>Streptophyta</taxon>
        <taxon>Embryophyta</taxon>
        <taxon>Tracheophyta</taxon>
        <taxon>Spermatophyta</taxon>
        <taxon>Magnoliopsida</taxon>
        <taxon>eudicotyledons</taxon>
        <taxon>Gunneridae</taxon>
        <taxon>Pentapetalae</taxon>
        <taxon>asterids</taxon>
        <taxon>lamiids</taxon>
        <taxon>Lamiales</taxon>
        <taxon>Orobanchaceae</taxon>
        <taxon>Pedicularideae</taxon>
        <taxon>Castillejinae</taxon>
        <taxon>Castilleja</taxon>
    </lineage>
</organism>
<dbReference type="EMBL" id="JAVIJP010000054">
    <property type="protein sequence ID" value="KAL3623575.1"/>
    <property type="molecule type" value="Genomic_DNA"/>
</dbReference>
<keyword evidence="7 8" id="KW-0496">Mitochondrion</keyword>
<comment type="function">
    <text evidence="8">Membrane-associated protein that warps the membrane surface to access and bind aromatic isoprenes with high specificity, including ubiquinone (CoQ) isoprene intermediates and presents them directly to Coq7, therefore facilitating the Coq7-mediated hydroxylase step. Participates in the biosynthesis of coenzyme Q, also named ubiquinone, an essential lipid-soluble electron transporter for aerobic cellular respiration.</text>
</comment>
<dbReference type="PANTHER" id="PTHR21427:SF19">
    <property type="entry name" value="UBIQUINONE BIOSYNTHESIS PROTEIN COQ9, MITOCHONDRIAL"/>
    <property type="match status" value="1"/>
</dbReference>
<dbReference type="GO" id="GO:0008289">
    <property type="term" value="F:lipid binding"/>
    <property type="evidence" value="ECO:0007669"/>
    <property type="project" value="UniProtKB-UniRule"/>
</dbReference>
<evidence type="ECO:0000256" key="5">
    <source>
        <dbReference type="ARBA" id="ARBA00022946"/>
    </source>
</evidence>
<dbReference type="GO" id="GO:0006744">
    <property type="term" value="P:ubiquinone biosynthetic process"/>
    <property type="evidence" value="ECO:0007669"/>
    <property type="project" value="UniProtKB-UniRule"/>
</dbReference>
<evidence type="ECO:0000313" key="11">
    <source>
        <dbReference type="EMBL" id="KAL3623575.1"/>
    </source>
</evidence>
<accession>A0ABD3C3Y9</accession>
<dbReference type="AlphaFoldDB" id="A0ABD3C3Y9"/>
<evidence type="ECO:0000256" key="2">
    <source>
        <dbReference type="ARBA" id="ARBA00004749"/>
    </source>
</evidence>
<evidence type="ECO:0000259" key="10">
    <source>
        <dbReference type="Pfam" id="PF08511"/>
    </source>
</evidence>
<keyword evidence="4 8" id="KW-0831">Ubiquinone biosynthesis</keyword>
<dbReference type="FunFam" id="1.10.357.10:FF:000004">
    <property type="entry name" value="Ubiquinone biosynthesis protein COQ9, mitochondrial"/>
    <property type="match status" value="1"/>
</dbReference>
<comment type="similarity">
    <text evidence="3 8">Belongs to the COQ9 family.</text>
</comment>
<keyword evidence="6 8" id="KW-0446">Lipid-binding</keyword>
<dbReference type="Pfam" id="PF08511">
    <property type="entry name" value="COQ9"/>
    <property type="match status" value="1"/>
</dbReference>
<name>A0ABD3C3Y9_9LAMI</name>
<comment type="subcellular location">
    <subcellularLocation>
        <location evidence="1 8">Mitochondrion</location>
    </subcellularLocation>
</comment>
<dbReference type="PANTHER" id="PTHR21427">
    <property type="entry name" value="UBIQUINONE BIOSYNTHESIS PROTEIN COQ9, MITOCHONDRIAL"/>
    <property type="match status" value="1"/>
</dbReference>
<comment type="pathway">
    <text evidence="2 8">Cofactor biosynthesis; ubiquinone biosynthesis.</text>
</comment>
<sequence length="302" mass="33851">MYRSAVRRLLPALLRRGGYSPSDPFPGGIISTASFSTDAASESFPNPNLNHFNSSTSSSTTRTEHEKAREDHSRDQRAKAGPKAHWQEEQSRVLLASLRHVIRLGWSDGAMIAGAREVGVSPSIVGSFPRKEASLVEFFMDDCLQRLIDVIDTKEELQNLISSQLVAKLVKTRLEMQAPYISKWPQALSIQVQPLNIPTSLRQRTMLVDEIWHTADDVTTDVDWCVKRTVLGGIYSATELYMLTDTSPDFQNTWAFLDERIKDAFDFKKSVQEAKYLAEAVEAGMGGSLQGYVKRFFAGRVF</sequence>
<dbReference type="InterPro" id="IPR013718">
    <property type="entry name" value="COQ9_C"/>
</dbReference>
<keyword evidence="5" id="KW-0809">Transit peptide</keyword>
<evidence type="ECO:0000256" key="4">
    <source>
        <dbReference type="ARBA" id="ARBA00022688"/>
    </source>
</evidence>
<dbReference type="InterPro" id="IPR012762">
    <property type="entry name" value="Ubiq_biosynth_COQ9"/>
</dbReference>
<dbReference type="GO" id="GO:0005739">
    <property type="term" value="C:mitochondrion"/>
    <property type="evidence" value="ECO:0007669"/>
    <property type="project" value="UniProtKB-SubCell"/>
</dbReference>
<protein>
    <recommendedName>
        <fullName evidence="8">Ubiquinone biosynthesis protein</fullName>
    </recommendedName>
</protein>
<evidence type="ECO:0000256" key="3">
    <source>
        <dbReference type="ARBA" id="ARBA00010766"/>
    </source>
</evidence>
<dbReference type="Proteomes" id="UP001632038">
    <property type="component" value="Unassembled WGS sequence"/>
</dbReference>
<reference evidence="12" key="1">
    <citation type="journal article" date="2024" name="IScience">
        <title>Strigolactones Initiate the Formation of Haustorium-like Structures in Castilleja.</title>
        <authorList>
            <person name="Buerger M."/>
            <person name="Peterson D."/>
            <person name="Chory J."/>
        </authorList>
    </citation>
    <scope>NUCLEOTIDE SEQUENCE [LARGE SCALE GENOMIC DNA]</scope>
</reference>
<comment type="caution">
    <text evidence="11">The sequence shown here is derived from an EMBL/GenBank/DDBJ whole genome shotgun (WGS) entry which is preliminary data.</text>
</comment>
<evidence type="ECO:0000256" key="8">
    <source>
        <dbReference type="RuleBase" id="RU366063"/>
    </source>
</evidence>
<dbReference type="Gene3D" id="1.10.357.10">
    <property type="entry name" value="Tetracycline Repressor, domain 2"/>
    <property type="match status" value="1"/>
</dbReference>
<feature type="domain" description="COQ9 C-terminal" evidence="10">
    <location>
        <begin position="197"/>
        <end position="267"/>
    </location>
</feature>
<proteinExistence type="inferred from homology"/>
<feature type="region of interest" description="Disordered" evidence="9">
    <location>
        <begin position="40"/>
        <end position="86"/>
    </location>
</feature>
<keyword evidence="12" id="KW-1185">Reference proteome</keyword>
<evidence type="ECO:0000313" key="12">
    <source>
        <dbReference type="Proteomes" id="UP001632038"/>
    </source>
</evidence>
<evidence type="ECO:0000256" key="7">
    <source>
        <dbReference type="ARBA" id="ARBA00023128"/>
    </source>
</evidence>